<dbReference type="NCBIfam" id="NF038402">
    <property type="entry name" value="TroA_like"/>
    <property type="match status" value="1"/>
</dbReference>
<dbReference type="InterPro" id="IPR002491">
    <property type="entry name" value="ABC_transptr_periplasmic_BD"/>
</dbReference>
<organism evidence="3 5">
    <name type="scientific">Rufibacter glacialis</name>
    <dbReference type="NCBI Taxonomy" id="1259555"/>
    <lineage>
        <taxon>Bacteria</taxon>
        <taxon>Pseudomonadati</taxon>
        <taxon>Bacteroidota</taxon>
        <taxon>Cytophagia</taxon>
        <taxon>Cytophagales</taxon>
        <taxon>Hymenobacteraceae</taxon>
        <taxon>Rufibacter</taxon>
    </lineage>
</organism>
<keyword evidence="6" id="KW-1185">Reference proteome</keyword>
<sequence>MIHQVTVTLAGFRSVFQKQGLFWALLCVLLFPACETRKTPSAPTSAVHTVTDDLGRQLTLPRQPRRVMALTPSLTEMLFAVADTASIVGRTQNCDYPAAALTKPVVNNYPMDYERLLSLKPDVVFATDGIISMEVAAQVQKLGIPVYFQTYDSVADILRGIRDLGFLLQREEKANALADSLQARLHQLAIDSSRSARPRVLAITWRDPIYVFGRNTLFTDKLRYAGGQNAVTETFAQPYPALTREYILKMNPEVIIGGDFEKMDKTFFSLYPELRRVDAYRHKRIFEVTDDLMSRPSPRVVEGIAELKAVLR</sequence>
<dbReference type="OrthoDB" id="9816357at2"/>
<dbReference type="Proteomes" id="UP001570846">
    <property type="component" value="Unassembled WGS sequence"/>
</dbReference>
<dbReference type="Pfam" id="PF01497">
    <property type="entry name" value="Peripla_BP_2"/>
    <property type="match status" value="1"/>
</dbReference>
<dbReference type="InterPro" id="IPR054828">
    <property type="entry name" value="Vit_B12_bind_prot"/>
</dbReference>
<dbReference type="PROSITE" id="PS50983">
    <property type="entry name" value="FE_B12_PBP"/>
    <property type="match status" value="1"/>
</dbReference>
<dbReference type="PANTHER" id="PTHR30535">
    <property type="entry name" value="VITAMIN B12-BINDING PROTEIN"/>
    <property type="match status" value="1"/>
</dbReference>
<accession>A0A5M8QLQ6</accession>
<feature type="domain" description="Fe/B12 periplasmic-binding" evidence="2">
    <location>
        <begin position="66"/>
        <end position="312"/>
    </location>
</feature>
<dbReference type="GO" id="GO:0071281">
    <property type="term" value="P:cellular response to iron ion"/>
    <property type="evidence" value="ECO:0007669"/>
    <property type="project" value="TreeGrafter"/>
</dbReference>
<dbReference type="InterPro" id="IPR050902">
    <property type="entry name" value="ABC_Transporter_SBP"/>
</dbReference>
<protein>
    <submittedName>
        <fullName evidence="3">ABC transporter substrate-binding protein</fullName>
    </submittedName>
</protein>
<dbReference type="SUPFAM" id="SSF53807">
    <property type="entry name" value="Helical backbone' metal receptor"/>
    <property type="match status" value="1"/>
</dbReference>
<reference evidence="3 5" key="1">
    <citation type="submission" date="2019-07" db="EMBL/GenBank/DDBJ databases">
        <authorList>
            <person name="Qu J.-H."/>
        </authorList>
    </citation>
    <scope>NUCLEOTIDE SEQUENCE [LARGE SCALE GENOMIC DNA]</scope>
    <source>
        <strain evidence="3 5">MDT1-10-3</strain>
    </source>
</reference>
<evidence type="ECO:0000313" key="6">
    <source>
        <dbReference type="Proteomes" id="UP001570846"/>
    </source>
</evidence>
<evidence type="ECO:0000313" key="4">
    <source>
        <dbReference type="EMBL" id="MFA1770300.1"/>
    </source>
</evidence>
<keyword evidence="1" id="KW-0732">Signal</keyword>
<gene>
    <name evidence="4" type="ORF">ACD591_03275</name>
    <name evidence="3" type="ORF">FOE74_08170</name>
</gene>
<proteinExistence type="predicted"/>
<evidence type="ECO:0000256" key="1">
    <source>
        <dbReference type="ARBA" id="ARBA00022729"/>
    </source>
</evidence>
<name>A0A5M8QLQ6_9BACT</name>
<evidence type="ECO:0000259" key="2">
    <source>
        <dbReference type="PROSITE" id="PS50983"/>
    </source>
</evidence>
<evidence type="ECO:0000313" key="3">
    <source>
        <dbReference type="EMBL" id="KAA6435894.1"/>
    </source>
</evidence>
<dbReference type="EMBL" id="VKKZ01000019">
    <property type="protein sequence ID" value="KAA6435894.1"/>
    <property type="molecule type" value="Genomic_DNA"/>
</dbReference>
<reference evidence="4 6" key="3">
    <citation type="submission" date="2024-08" db="EMBL/GenBank/DDBJ databases">
        <authorList>
            <person name="Wei W."/>
        </authorList>
    </citation>
    <scope>NUCLEOTIDE SEQUENCE [LARGE SCALE GENOMIC DNA]</scope>
    <source>
        <strain evidence="4 6">XU2</strain>
    </source>
</reference>
<dbReference type="AlphaFoldDB" id="A0A5M8QLQ6"/>
<evidence type="ECO:0000313" key="5">
    <source>
        <dbReference type="Proteomes" id="UP000323866"/>
    </source>
</evidence>
<dbReference type="Proteomes" id="UP000323866">
    <property type="component" value="Unassembled WGS sequence"/>
</dbReference>
<comment type="caution">
    <text evidence="3">The sequence shown here is derived from an EMBL/GenBank/DDBJ whole genome shotgun (WGS) entry which is preliminary data.</text>
</comment>
<dbReference type="PANTHER" id="PTHR30535:SF34">
    <property type="entry name" value="MOLYBDATE-BINDING PROTEIN MOLA"/>
    <property type="match status" value="1"/>
</dbReference>
<dbReference type="Gene3D" id="3.40.50.1980">
    <property type="entry name" value="Nitrogenase molybdenum iron protein domain"/>
    <property type="match status" value="2"/>
</dbReference>
<dbReference type="RefSeq" id="WP_149098084.1">
    <property type="nucleotide sequence ID" value="NZ_BMMG01000002.1"/>
</dbReference>
<reference evidence="3 5" key="2">
    <citation type="submission" date="2019-09" db="EMBL/GenBank/DDBJ databases">
        <title>A bacterium isolated from glacier soil.</title>
        <authorList>
            <person name="Liu Q."/>
        </authorList>
    </citation>
    <scope>NUCLEOTIDE SEQUENCE [LARGE SCALE GENOMIC DNA]</scope>
    <source>
        <strain evidence="3 5">MDT1-10-3</strain>
    </source>
</reference>
<dbReference type="EMBL" id="JBGOGF010000001">
    <property type="protein sequence ID" value="MFA1770300.1"/>
    <property type="molecule type" value="Genomic_DNA"/>
</dbReference>